<evidence type="ECO:0000313" key="1">
    <source>
        <dbReference type="EMBL" id="CAH9129328.1"/>
    </source>
</evidence>
<protein>
    <submittedName>
        <fullName evidence="1">Uncharacterized protein</fullName>
    </submittedName>
</protein>
<dbReference type="Proteomes" id="UP001152523">
    <property type="component" value="Unassembled WGS sequence"/>
</dbReference>
<comment type="caution">
    <text evidence="1">The sequence shown here is derived from an EMBL/GenBank/DDBJ whole genome shotgun (WGS) entry which is preliminary data.</text>
</comment>
<dbReference type="AlphaFoldDB" id="A0AAV0F1G5"/>
<organism evidence="1 2">
    <name type="scientific">Cuscuta epithymum</name>
    <dbReference type="NCBI Taxonomy" id="186058"/>
    <lineage>
        <taxon>Eukaryota</taxon>
        <taxon>Viridiplantae</taxon>
        <taxon>Streptophyta</taxon>
        <taxon>Embryophyta</taxon>
        <taxon>Tracheophyta</taxon>
        <taxon>Spermatophyta</taxon>
        <taxon>Magnoliopsida</taxon>
        <taxon>eudicotyledons</taxon>
        <taxon>Gunneridae</taxon>
        <taxon>Pentapetalae</taxon>
        <taxon>asterids</taxon>
        <taxon>lamiids</taxon>
        <taxon>Solanales</taxon>
        <taxon>Convolvulaceae</taxon>
        <taxon>Cuscuteae</taxon>
        <taxon>Cuscuta</taxon>
        <taxon>Cuscuta subgen. Cuscuta</taxon>
    </lineage>
</organism>
<sequence length="160" mass="17653">MEYMAQEPPAHRLLLLLHKFVEPREQLRPNCDGPSLKIAQNTYWGAFGLPGRKLQTSQDGLSGIRSCWEEVTENGSLRHCGALGTRGSLRLNQAFGHKRLSAAQGSLVTWSPRPHQEPSAKHAQIVEDSFWRQPTTAFNATSHPPTAFNAVNVPLPVPPG</sequence>
<keyword evidence="2" id="KW-1185">Reference proteome</keyword>
<proteinExistence type="predicted"/>
<accession>A0AAV0F1G5</accession>
<gene>
    <name evidence="1" type="ORF">CEPIT_LOCUS29766</name>
</gene>
<reference evidence="1" key="1">
    <citation type="submission" date="2022-07" db="EMBL/GenBank/DDBJ databases">
        <authorList>
            <person name="Macas J."/>
            <person name="Novak P."/>
            <person name="Neumann P."/>
        </authorList>
    </citation>
    <scope>NUCLEOTIDE SEQUENCE</scope>
</reference>
<name>A0AAV0F1G5_9ASTE</name>
<evidence type="ECO:0000313" key="2">
    <source>
        <dbReference type="Proteomes" id="UP001152523"/>
    </source>
</evidence>
<dbReference type="EMBL" id="CAMAPF010000955">
    <property type="protein sequence ID" value="CAH9129328.1"/>
    <property type="molecule type" value="Genomic_DNA"/>
</dbReference>